<protein>
    <submittedName>
        <fullName evidence="1">Uncharacterized protein</fullName>
    </submittedName>
</protein>
<dbReference type="CDD" id="cd04491">
    <property type="entry name" value="SoSSB_OBF"/>
    <property type="match status" value="1"/>
</dbReference>
<dbReference type="OMA" id="CIAVHIT"/>
<dbReference type="OrthoDB" id="6140809at2759"/>
<sequence>MSASKKIKLEEKTSVCGFIQHVSPIKTSRTNNKYFNATVQVQRDTFKKVACFDVMKHSTLVEASQARTPLKLTDVQIVPSRLDSAKTEVLVNYKSRVEVSRQLSFSYQKSTEDDHDSAGEKFKTLKEVQNTPEFNKVAVEVKILSAKEVSVQIVRELPIQKQEVIVGDSTATMKLTLWDEMVTKLEIGKSYRLNQLSTRLFQNVKTITATKATSIESIDDLVNCLQAPEDNDVIEKEGKITQVGLVMHFSCEMCKGKVALPDDDSKFIRCPSCKMKMAKETLQKSMNGTLCFSYGYQKVKLSIFSSTLFTMCIANHLSVDNAENIEDFLLSNSFRVAYSNETKNVQNIVHLTNVAGVNQ</sequence>
<dbReference type="SUPFAM" id="SSF50249">
    <property type="entry name" value="Nucleic acid-binding proteins"/>
    <property type="match status" value="1"/>
</dbReference>
<organism evidence="1 2">
    <name type="scientific">Magallana gigas</name>
    <name type="common">Pacific oyster</name>
    <name type="synonym">Crassostrea gigas</name>
    <dbReference type="NCBI Taxonomy" id="29159"/>
    <lineage>
        <taxon>Eukaryota</taxon>
        <taxon>Metazoa</taxon>
        <taxon>Spiralia</taxon>
        <taxon>Lophotrochozoa</taxon>
        <taxon>Mollusca</taxon>
        <taxon>Bivalvia</taxon>
        <taxon>Autobranchia</taxon>
        <taxon>Pteriomorphia</taxon>
        <taxon>Ostreida</taxon>
        <taxon>Ostreoidea</taxon>
        <taxon>Ostreidae</taxon>
        <taxon>Magallana</taxon>
    </lineage>
</organism>
<reference evidence="1" key="1">
    <citation type="submission" date="2022-08" db="UniProtKB">
        <authorList>
            <consortium name="EnsemblMetazoa"/>
        </authorList>
    </citation>
    <scope>IDENTIFICATION</scope>
    <source>
        <strain evidence="1">05x7-T-G4-1.051#20</strain>
    </source>
</reference>
<accession>A0A8W8NRX6</accession>
<dbReference type="Proteomes" id="UP000005408">
    <property type="component" value="Unassembled WGS sequence"/>
</dbReference>
<dbReference type="InterPro" id="IPR012340">
    <property type="entry name" value="NA-bd_OB-fold"/>
</dbReference>
<dbReference type="AlphaFoldDB" id="A0A8W8NRX6"/>
<evidence type="ECO:0000313" key="1">
    <source>
        <dbReference type="EnsemblMetazoa" id="G7731.1:cds"/>
    </source>
</evidence>
<dbReference type="EnsemblMetazoa" id="G7731.1">
    <property type="protein sequence ID" value="G7731.1:cds"/>
    <property type="gene ID" value="G7731"/>
</dbReference>
<dbReference type="Gene3D" id="2.40.50.140">
    <property type="entry name" value="Nucleic acid-binding proteins"/>
    <property type="match status" value="1"/>
</dbReference>
<proteinExistence type="predicted"/>
<name>A0A8W8NRX6_MAGGI</name>
<evidence type="ECO:0000313" key="2">
    <source>
        <dbReference type="Proteomes" id="UP000005408"/>
    </source>
</evidence>
<keyword evidence="2" id="KW-1185">Reference proteome</keyword>